<sequence length="130" mass="14237">MFKLVVSAAVLAAVVALPSRVDGRELKTVKFEVLPSSSVALEFKARKVEWVLGKVRIEGTVQNTGPDDYEWVEVVYTAMDRNRNVLGSDIWHVTPFDLSSGMSGEVDGDLIFTKGRIPSIITVEISGETP</sequence>
<dbReference type="InterPro" id="IPR047676">
    <property type="entry name" value="FxLYD_dom"/>
</dbReference>
<protein>
    <submittedName>
        <fullName evidence="1">FxLYD domain-containing protein</fullName>
    </submittedName>
</protein>
<keyword evidence="2" id="KW-1185">Reference proteome</keyword>
<dbReference type="AlphaFoldDB" id="A0A9X2JKA9"/>
<dbReference type="NCBIfam" id="NF038353">
    <property type="entry name" value="FxLYD_dom"/>
    <property type="match status" value="1"/>
</dbReference>
<dbReference type="RefSeq" id="WP_252854284.1">
    <property type="nucleotide sequence ID" value="NZ_JAMXLR010000067.1"/>
</dbReference>
<gene>
    <name evidence="1" type="ORF">NG895_19895</name>
</gene>
<dbReference type="EMBL" id="JAMXLR010000067">
    <property type="protein sequence ID" value="MCO6046169.1"/>
    <property type="molecule type" value="Genomic_DNA"/>
</dbReference>
<evidence type="ECO:0000313" key="2">
    <source>
        <dbReference type="Proteomes" id="UP001155241"/>
    </source>
</evidence>
<evidence type="ECO:0000313" key="1">
    <source>
        <dbReference type="EMBL" id="MCO6046169.1"/>
    </source>
</evidence>
<organism evidence="1 2">
    <name type="scientific">Aeoliella straminimaris</name>
    <dbReference type="NCBI Taxonomy" id="2954799"/>
    <lineage>
        <taxon>Bacteria</taxon>
        <taxon>Pseudomonadati</taxon>
        <taxon>Planctomycetota</taxon>
        <taxon>Planctomycetia</taxon>
        <taxon>Pirellulales</taxon>
        <taxon>Lacipirellulaceae</taxon>
        <taxon>Aeoliella</taxon>
    </lineage>
</organism>
<name>A0A9X2JKA9_9BACT</name>
<comment type="caution">
    <text evidence="1">The sequence shown here is derived from an EMBL/GenBank/DDBJ whole genome shotgun (WGS) entry which is preliminary data.</text>
</comment>
<proteinExistence type="predicted"/>
<dbReference type="Proteomes" id="UP001155241">
    <property type="component" value="Unassembled WGS sequence"/>
</dbReference>
<accession>A0A9X2JKA9</accession>
<reference evidence="1" key="1">
    <citation type="submission" date="2022-06" db="EMBL/GenBank/DDBJ databases">
        <title>Aeoliella straminimaris, a novel planctomycete from sediments.</title>
        <authorList>
            <person name="Vitorino I.R."/>
            <person name="Lage O.M."/>
        </authorList>
    </citation>
    <scope>NUCLEOTIDE SEQUENCE</scope>
    <source>
        <strain evidence="1">ICT_H6.2</strain>
    </source>
</reference>